<dbReference type="PANTHER" id="PTHR47972:SF28">
    <property type="entry name" value="KINESIN-LIKE PROTEIN KLP-3"/>
    <property type="match status" value="1"/>
</dbReference>
<feature type="compositionally biased region" description="Low complexity" evidence="9">
    <location>
        <begin position="988"/>
        <end position="1011"/>
    </location>
</feature>
<sequence length="1069" mass="114480">MDLSVVIGDAASPQAPGGSARLGAVWGRDGPRKSPDGVGALRKSLNSSGFCGTPTGDALLLKRRAASEFIKQCTGEDVAYSNDHHFRQMLANGVLLCQTLNRVVPNAVREILPAGSEDPDHSNVRAFITYTEKMQFPSEARFFLNDLLSDGYDDRPRVTDCILWLRKVHTGHDPSPSPFPGYLNSSAFRDQSDTRAVRDSPRKSPLSATLQLHQQQQENLAMVVGGARTIGSVQPNANMAMLCSNVSQSLMAKLQPGVQPAKYDTIVSDVLGQWLNNLTVEYERRLLAKDHEMTALKSAQAQLSRTHKAVLAQLDQLQESFDSKVSTEVQKATQDLELQLKQLRDSLEAAHAALQAREEELASTQAALGSHDAGRTRAEAEAVARLAEVQAELAEYQTLQQRFLAVREENRRLYNQVQDLKGSIRVFCRVRPVGTTGDSTPSCLDMGTENELAVYDKSGERKVYKFDRVFCGGSTQEQIYEDVQGLVRSVMDGYNVCIFAYGQTGSGKTHTMTGTTVDDVAGRGINYRALDDLFALRTERDTEMSYTITAQMLEIYNETIRDLLSEEQGKDNKLDIHVTQPSGLNVPGATQIPVDTTSDVLAMMRVGARNRHSAETRMNERSSRSHQVLTIIVDGVNRVTGAKSHACLHLVDLAGSERTDKSGVEGERMREANAINTSLSALGTVMNCLASKTKHVPFRDSKLTQLLQDSLQGNAKVTMLMHVAPEGSSHLETVSTLNFGNRVASVTLGQAKQNVESGKVFEAQETANRLKEQLAVARETQTAQQRQLLEQAELIRSLRAQLAAAQGDSGPCASTRTTDSFRTANTHTDTAGTPSSHIRRPGSSTPRNQGIASNSDHLNATPRSQSFRSPAPLPLHGLLRSSSGMTPRGAAAASPGPSMSEGGVAAEEQADKVGPLNSARGVRSSQPLPENTVSALAEVRKQAIARLSAIPKLGSTSTSASTKPSGTTGSSSARTFSGRYSTGGMGSASGTDRGTGTSTSGAAPSAAATASLTRNKSVTSRTSSVYGGSSALAGPVSRSASVVLAEVPGTKPASGKPPLSSRPGSGWHR</sequence>
<dbReference type="SUPFAM" id="SSF47576">
    <property type="entry name" value="Calponin-homology domain, CH-domain"/>
    <property type="match status" value="1"/>
</dbReference>
<keyword evidence="4 7" id="KW-0067">ATP-binding</keyword>
<dbReference type="FunFam" id="3.40.850.10:FF:000044">
    <property type="entry name" value="p-loop containing nucleoside triphosphate hydrolases superfamily protein"/>
    <property type="match status" value="1"/>
</dbReference>
<feature type="region of interest" description="Disordered" evidence="9">
    <location>
        <begin position="954"/>
        <end position="1069"/>
    </location>
</feature>
<dbReference type="OrthoDB" id="3176171at2759"/>
<dbReference type="Pfam" id="PF00307">
    <property type="entry name" value="CH"/>
    <property type="match status" value="1"/>
</dbReference>
<gene>
    <name evidence="12" type="ORF">HYH03_013230</name>
</gene>
<comment type="caution">
    <text evidence="12">The sequence shown here is derived from an EMBL/GenBank/DDBJ whole genome shotgun (WGS) entry which is preliminary data.</text>
</comment>
<dbReference type="PROSITE" id="PS50021">
    <property type="entry name" value="CH"/>
    <property type="match status" value="1"/>
</dbReference>
<dbReference type="GO" id="GO:0005874">
    <property type="term" value="C:microtubule"/>
    <property type="evidence" value="ECO:0007669"/>
    <property type="project" value="UniProtKB-KW"/>
</dbReference>
<dbReference type="GO" id="GO:0003777">
    <property type="term" value="F:microtubule motor activity"/>
    <property type="evidence" value="ECO:0007669"/>
    <property type="project" value="InterPro"/>
</dbReference>
<evidence type="ECO:0000256" key="7">
    <source>
        <dbReference type="PROSITE-ProRule" id="PRU00283"/>
    </source>
</evidence>
<dbReference type="InterPro" id="IPR027417">
    <property type="entry name" value="P-loop_NTPase"/>
</dbReference>
<evidence type="ECO:0000313" key="12">
    <source>
        <dbReference type="EMBL" id="KAG2488238.1"/>
    </source>
</evidence>
<dbReference type="Gene3D" id="1.10.418.10">
    <property type="entry name" value="Calponin-like domain"/>
    <property type="match status" value="1"/>
</dbReference>
<feature type="binding site" evidence="7">
    <location>
        <begin position="502"/>
        <end position="509"/>
    </location>
    <ligand>
        <name>ATP</name>
        <dbReference type="ChEBI" id="CHEBI:30616"/>
    </ligand>
</feature>
<feature type="domain" description="Kinesin motor" evidence="11">
    <location>
        <begin position="423"/>
        <end position="746"/>
    </location>
</feature>
<evidence type="ECO:0000256" key="2">
    <source>
        <dbReference type="ARBA" id="ARBA00022701"/>
    </source>
</evidence>
<evidence type="ECO:0000313" key="13">
    <source>
        <dbReference type="Proteomes" id="UP000612055"/>
    </source>
</evidence>
<feature type="region of interest" description="Disordered" evidence="9">
    <location>
        <begin position="805"/>
        <end position="906"/>
    </location>
</feature>
<keyword evidence="13" id="KW-1185">Reference proteome</keyword>
<dbReference type="InterPro" id="IPR027640">
    <property type="entry name" value="Kinesin-like_fam"/>
</dbReference>
<evidence type="ECO:0000256" key="8">
    <source>
        <dbReference type="SAM" id="Coils"/>
    </source>
</evidence>
<keyword evidence="5 8" id="KW-0175">Coiled coil</keyword>
<feature type="domain" description="Calponin-homology (CH)" evidence="10">
    <location>
        <begin position="63"/>
        <end position="170"/>
    </location>
</feature>
<dbReference type="PANTHER" id="PTHR47972">
    <property type="entry name" value="KINESIN-LIKE PROTEIN KLP-3"/>
    <property type="match status" value="1"/>
</dbReference>
<name>A0A835XQ81_9CHLO</name>
<feature type="compositionally biased region" description="Polar residues" evidence="9">
    <location>
        <begin position="812"/>
        <end position="868"/>
    </location>
</feature>
<feature type="coiled-coil region" evidence="8">
    <location>
        <begin position="326"/>
        <end position="399"/>
    </location>
</feature>
<organism evidence="12 13">
    <name type="scientific">Edaphochlamys debaryana</name>
    <dbReference type="NCBI Taxonomy" id="47281"/>
    <lineage>
        <taxon>Eukaryota</taxon>
        <taxon>Viridiplantae</taxon>
        <taxon>Chlorophyta</taxon>
        <taxon>core chlorophytes</taxon>
        <taxon>Chlorophyceae</taxon>
        <taxon>CS clade</taxon>
        <taxon>Chlamydomonadales</taxon>
        <taxon>Chlamydomonadales incertae sedis</taxon>
        <taxon>Edaphochlamys</taxon>
    </lineage>
</organism>
<keyword evidence="3 7" id="KW-0547">Nucleotide-binding</keyword>
<feature type="compositionally biased region" description="Low complexity" evidence="9">
    <location>
        <begin position="954"/>
        <end position="972"/>
    </location>
</feature>
<reference evidence="12" key="1">
    <citation type="journal article" date="2020" name="bioRxiv">
        <title>Comparative genomics of Chlamydomonas.</title>
        <authorList>
            <person name="Craig R.J."/>
            <person name="Hasan A.R."/>
            <person name="Ness R.W."/>
            <person name="Keightley P.D."/>
        </authorList>
    </citation>
    <scope>NUCLEOTIDE SEQUENCE</scope>
    <source>
        <strain evidence="12">CCAP 11/70</strain>
    </source>
</reference>
<keyword evidence="2" id="KW-0493">Microtubule</keyword>
<dbReference type="InterPro" id="IPR001752">
    <property type="entry name" value="Kinesin_motor_dom"/>
</dbReference>
<dbReference type="Proteomes" id="UP000612055">
    <property type="component" value="Unassembled WGS sequence"/>
</dbReference>
<comment type="similarity">
    <text evidence="1">Belongs to the TRAFAC class myosin-kinesin ATPase superfamily. Kinesin family. KIN-14 subfamily.</text>
</comment>
<protein>
    <submittedName>
        <fullName evidence="12">Uncharacterized protein</fullName>
    </submittedName>
</protein>
<evidence type="ECO:0000256" key="9">
    <source>
        <dbReference type="SAM" id="MobiDB-lite"/>
    </source>
</evidence>
<dbReference type="GO" id="GO:0005524">
    <property type="term" value="F:ATP binding"/>
    <property type="evidence" value="ECO:0007669"/>
    <property type="project" value="UniProtKB-UniRule"/>
</dbReference>
<dbReference type="AlphaFoldDB" id="A0A835XQ81"/>
<accession>A0A835XQ81</accession>
<dbReference type="PROSITE" id="PS50067">
    <property type="entry name" value="KINESIN_MOTOR_2"/>
    <property type="match status" value="1"/>
</dbReference>
<feature type="compositionally biased region" description="Low complexity" evidence="9">
    <location>
        <begin position="887"/>
        <end position="903"/>
    </location>
</feature>
<evidence type="ECO:0000256" key="1">
    <source>
        <dbReference type="ARBA" id="ARBA00010899"/>
    </source>
</evidence>
<dbReference type="PRINTS" id="PR00380">
    <property type="entry name" value="KINESINHEAVY"/>
</dbReference>
<dbReference type="GO" id="GO:0007018">
    <property type="term" value="P:microtubule-based movement"/>
    <property type="evidence" value="ECO:0007669"/>
    <property type="project" value="InterPro"/>
</dbReference>
<dbReference type="SUPFAM" id="SSF52540">
    <property type="entry name" value="P-loop containing nucleoside triphosphate hydrolases"/>
    <property type="match status" value="1"/>
</dbReference>
<dbReference type="InterPro" id="IPR001715">
    <property type="entry name" value="CH_dom"/>
</dbReference>
<dbReference type="Pfam" id="PF00225">
    <property type="entry name" value="Kinesin"/>
    <property type="match status" value="1"/>
</dbReference>
<dbReference type="InterPro" id="IPR036961">
    <property type="entry name" value="Kinesin_motor_dom_sf"/>
</dbReference>
<evidence type="ECO:0000256" key="3">
    <source>
        <dbReference type="ARBA" id="ARBA00022741"/>
    </source>
</evidence>
<feature type="coiled-coil region" evidence="8">
    <location>
        <begin position="760"/>
        <end position="787"/>
    </location>
</feature>
<keyword evidence="6 7" id="KW-0505">Motor protein</keyword>
<evidence type="ECO:0000256" key="5">
    <source>
        <dbReference type="ARBA" id="ARBA00023054"/>
    </source>
</evidence>
<feature type="region of interest" description="Disordered" evidence="9">
    <location>
        <begin position="12"/>
        <end position="39"/>
    </location>
</feature>
<evidence type="ECO:0000256" key="4">
    <source>
        <dbReference type="ARBA" id="ARBA00022840"/>
    </source>
</evidence>
<dbReference type="SMART" id="SM00129">
    <property type="entry name" value="KISc"/>
    <property type="match status" value="1"/>
</dbReference>
<dbReference type="GO" id="GO:0008017">
    <property type="term" value="F:microtubule binding"/>
    <property type="evidence" value="ECO:0007669"/>
    <property type="project" value="InterPro"/>
</dbReference>
<evidence type="ECO:0000259" key="10">
    <source>
        <dbReference type="PROSITE" id="PS50021"/>
    </source>
</evidence>
<feature type="compositionally biased region" description="Polar residues" evidence="9">
    <location>
        <begin position="1012"/>
        <end position="1027"/>
    </location>
</feature>
<dbReference type="Gene3D" id="3.40.850.10">
    <property type="entry name" value="Kinesin motor domain"/>
    <property type="match status" value="1"/>
</dbReference>
<dbReference type="EMBL" id="JAEHOE010000086">
    <property type="protein sequence ID" value="KAG2488238.1"/>
    <property type="molecule type" value="Genomic_DNA"/>
</dbReference>
<evidence type="ECO:0000259" key="11">
    <source>
        <dbReference type="PROSITE" id="PS50067"/>
    </source>
</evidence>
<dbReference type="InterPro" id="IPR036872">
    <property type="entry name" value="CH_dom_sf"/>
</dbReference>
<proteinExistence type="inferred from homology"/>
<evidence type="ECO:0000256" key="6">
    <source>
        <dbReference type="ARBA" id="ARBA00023175"/>
    </source>
</evidence>